<feature type="region of interest" description="Disordered" evidence="1">
    <location>
        <begin position="83"/>
        <end position="133"/>
    </location>
</feature>
<keyword evidence="6" id="KW-1185">Reference proteome</keyword>
<dbReference type="CDD" id="cd07341">
    <property type="entry name" value="M56_BlaR1_MecR1_like"/>
    <property type="match status" value="1"/>
</dbReference>
<dbReference type="AlphaFoldDB" id="A0A8S0Y225"/>
<evidence type="ECO:0000313" key="4">
    <source>
        <dbReference type="EMBL" id="CAA7600245.1"/>
    </source>
</evidence>
<reference evidence="4" key="2">
    <citation type="submission" date="2020-01" db="EMBL/GenBank/DDBJ databases">
        <authorList>
            <person name="Hornung B."/>
        </authorList>
    </citation>
    <scope>NUCLEOTIDE SEQUENCE</scope>
    <source>
        <strain evidence="4">PacBioINE</strain>
    </source>
</reference>
<sequence>MNLADLFRYVVSLSLLGSFMALGIFSVKRLLGRRLSAHWHYALWFLLILKLLIPFTPPASLNLLHLIPRGTPPASFNVPPWASGGTPTASLSQKPSPATANPVSQPGRQTSPSTVGSVSGTSGSGSAVSGPASAGPKIGLNWTTAAAIWLAGVLAIVFYILLINGLLWLKLRKRPLCRIPTITAVLADCRTRLRVRANVSVICDPSLKSPALFGLLRPKIMVSPEIAAQLSAEELRFIFLHELSHLKRRDQLANAVVTFVQAFYWFNPLLGYALQRMKQDCEIACDATALSALKPEERKPYAQTIITLLQLLSQPHWAPGTLGFANTFNKRRISMIASSKKATLKWAAVALALTLVVGCSGLGKPNPGQNPAGGTSAGSQTSPPTASPSTLVYRNTEYGFNFSLPDSWKGYSVIKGQWTGNNVKTNKIVATGPQISLRDPRWTSQNPRQDIPIMIFTSAQWSSLRQGDFHIGAAPINPSELGHNSSYVFALPARYNYAFPAGYKEVEQILAGHPLQATEPAQAVQTTDPNTLLLLNMMQSATAGQVINNSSFSAKTTNIGTVEQSWGKPDQTDWVASADGIYATYSKHDITFGFNKGGQIFEVRSFARSSFSGLTLTKAEQVLGSPAYNATVFGQKIIGYTAGPEFKLELVFPQPTGSNPNPTLDHYNVLYPRGTVNMMANGPGSLGRQW</sequence>
<feature type="transmembrane region" description="Helical" evidence="2">
    <location>
        <begin position="6"/>
        <end position="27"/>
    </location>
</feature>
<dbReference type="InterPro" id="IPR052173">
    <property type="entry name" value="Beta-lactam_resp_regulator"/>
</dbReference>
<dbReference type="PANTHER" id="PTHR34978">
    <property type="entry name" value="POSSIBLE SENSOR-TRANSDUCER PROTEIN BLAR"/>
    <property type="match status" value="1"/>
</dbReference>
<gene>
    <name evidence="4" type="ORF">DEACI_0897</name>
    <name evidence="5" type="ORF">DEACI_4108</name>
</gene>
<dbReference type="RefSeq" id="WP_240983944.1">
    <property type="nucleotide sequence ID" value="NZ_CDGJ01000134.1"/>
</dbReference>
<feature type="compositionally biased region" description="Low complexity" evidence="1">
    <location>
        <begin position="372"/>
        <end position="388"/>
    </location>
</feature>
<dbReference type="InterPro" id="IPR025453">
    <property type="entry name" value="DUF4309"/>
</dbReference>
<feature type="compositionally biased region" description="Low complexity" evidence="1">
    <location>
        <begin position="110"/>
        <end position="133"/>
    </location>
</feature>
<feature type="compositionally biased region" description="Polar residues" evidence="1">
    <location>
        <begin position="85"/>
        <end position="109"/>
    </location>
</feature>
<feature type="transmembrane region" description="Helical" evidence="2">
    <location>
        <begin position="146"/>
        <end position="169"/>
    </location>
</feature>
<dbReference type="EMBL" id="CDGJ01000134">
    <property type="protein sequence ID" value="CEJ09623.1"/>
    <property type="molecule type" value="Genomic_DNA"/>
</dbReference>
<dbReference type="Gene3D" id="3.30.2010.10">
    <property type="entry name" value="Metalloproteases ('zincins'), catalytic domain"/>
    <property type="match status" value="1"/>
</dbReference>
<evidence type="ECO:0000313" key="5">
    <source>
        <dbReference type="EMBL" id="CEJ09623.1"/>
    </source>
</evidence>
<evidence type="ECO:0000256" key="1">
    <source>
        <dbReference type="SAM" id="MobiDB-lite"/>
    </source>
</evidence>
<organism evidence="4">
    <name type="scientific">Acididesulfobacillus acetoxydans</name>
    <dbReference type="NCBI Taxonomy" id="1561005"/>
    <lineage>
        <taxon>Bacteria</taxon>
        <taxon>Bacillati</taxon>
        <taxon>Bacillota</taxon>
        <taxon>Clostridia</taxon>
        <taxon>Eubacteriales</taxon>
        <taxon>Peptococcaceae</taxon>
        <taxon>Acididesulfobacillus</taxon>
    </lineage>
</organism>
<dbReference type="InterPro" id="IPR008756">
    <property type="entry name" value="Peptidase_M56"/>
</dbReference>
<dbReference type="Pfam" id="PF14172">
    <property type="entry name" value="DUF4309"/>
    <property type="match status" value="1"/>
</dbReference>
<dbReference type="Pfam" id="PF05569">
    <property type="entry name" value="Peptidase_M56"/>
    <property type="match status" value="1"/>
</dbReference>
<feature type="transmembrane region" description="Helical" evidence="2">
    <location>
        <begin position="39"/>
        <end position="56"/>
    </location>
</feature>
<keyword evidence="2" id="KW-0812">Transmembrane</keyword>
<feature type="domain" description="Peptidase M56" evidence="3">
    <location>
        <begin position="10"/>
        <end position="336"/>
    </location>
</feature>
<protein>
    <submittedName>
        <fullName evidence="5">Antirepressor regulating drug resistance protein</fullName>
    </submittedName>
    <submittedName>
        <fullName evidence="4">BlaR1 peptidase M56</fullName>
    </submittedName>
</protein>
<dbReference type="EMBL" id="LR746496">
    <property type="protein sequence ID" value="CAA7600245.1"/>
    <property type="molecule type" value="Genomic_DNA"/>
</dbReference>
<proteinExistence type="predicted"/>
<dbReference type="KEGG" id="aacx:DEACI_0897"/>
<reference evidence="5" key="1">
    <citation type="submission" date="2014-11" db="EMBL/GenBank/DDBJ databases">
        <authorList>
            <person name="Hornung B.V."/>
        </authorList>
    </citation>
    <scope>NUCLEOTIDE SEQUENCE</scope>
    <source>
        <strain evidence="5">INE</strain>
    </source>
</reference>
<dbReference type="PANTHER" id="PTHR34978:SF3">
    <property type="entry name" value="SLR0241 PROTEIN"/>
    <property type="match status" value="1"/>
</dbReference>
<dbReference type="Proteomes" id="UP001071230">
    <property type="component" value="Unassembled WGS sequence"/>
</dbReference>
<name>A0A8S0Y225_9FIRM</name>
<accession>A0A8S0Y225</accession>
<evidence type="ECO:0000259" key="3">
    <source>
        <dbReference type="Pfam" id="PF05569"/>
    </source>
</evidence>
<evidence type="ECO:0000313" key="6">
    <source>
        <dbReference type="Proteomes" id="UP001071230"/>
    </source>
</evidence>
<feature type="region of interest" description="Disordered" evidence="1">
    <location>
        <begin position="367"/>
        <end position="388"/>
    </location>
</feature>
<keyword evidence="2" id="KW-0472">Membrane</keyword>
<keyword evidence="2" id="KW-1133">Transmembrane helix</keyword>
<evidence type="ECO:0000256" key="2">
    <source>
        <dbReference type="SAM" id="Phobius"/>
    </source>
</evidence>
<dbReference type="Proteomes" id="UP000836597">
    <property type="component" value="Chromosome"/>
</dbReference>